<dbReference type="CDD" id="cd05369">
    <property type="entry name" value="TER_DECR_SDR_a"/>
    <property type="match status" value="1"/>
</dbReference>
<dbReference type="GO" id="GO:0005777">
    <property type="term" value="C:peroxisome"/>
    <property type="evidence" value="ECO:0007669"/>
    <property type="project" value="TreeGrafter"/>
</dbReference>
<dbReference type="Proteomes" id="UP001212997">
    <property type="component" value="Unassembled WGS sequence"/>
</dbReference>
<evidence type="ECO:0000256" key="5">
    <source>
        <dbReference type="ARBA" id="ARBA00048340"/>
    </source>
</evidence>
<dbReference type="InterPro" id="IPR036291">
    <property type="entry name" value="NAD(P)-bd_dom_sf"/>
</dbReference>
<proteinExistence type="predicted"/>
<sequence>MSSKTAYVQPVADSLSVFKEGIFNGKVLFCTGGGSGICKAMTEAVMRHGANSVIVGRNLERLTAAAQELSKATGKICLPAQADVRKPDQLKSAVAKTIEQFGRIDFVICGAAGNFLTPISGLSENGFRTVIEIDALGTYHTIKATIPYVRESKGSYIHVHVSAAKAAVDATSAVLAVEEGPHGVRSNVIAPGPIGGTEGMDRLGPKGTSVSSMFLGMPVGRLGDVKDIANTTVFLFSDAASFITGQVLVVDGGNEHLRTTQLPYPASVLDPESVKSLIKPRL</sequence>
<gene>
    <name evidence="6" type="ORF">NLI96_g9218</name>
</gene>
<evidence type="ECO:0000256" key="3">
    <source>
        <dbReference type="ARBA" id="ARBA00026117"/>
    </source>
</evidence>
<dbReference type="EC" id="1.3.1.124" evidence="3"/>
<protein>
    <recommendedName>
        <fullName evidence="3">2,4-dienoyl-CoA reductase [(3E)-enoyl-CoA-producing]</fullName>
        <ecNumber evidence="3">1.3.1.124</ecNumber>
    </recommendedName>
</protein>
<dbReference type="Gene3D" id="3.40.50.720">
    <property type="entry name" value="NAD(P)-binding Rossmann-like Domain"/>
    <property type="match status" value="1"/>
</dbReference>
<dbReference type="GO" id="GO:0009062">
    <property type="term" value="P:fatty acid catabolic process"/>
    <property type="evidence" value="ECO:0007669"/>
    <property type="project" value="InterPro"/>
</dbReference>
<evidence type="ECO:0000256" key="4">
    <source>
        <dbReference type="ARBA" id="ARBA00048009"/>
    </source>
</evidence>
<evidence type="ECO:0000313" key="6">
    <source>
        <dbReference type="EMBL" id="KAJ3479211.1"/>
    </source>
</evidence>
<dbReference type="GO" id="GO:0008670">
    <property type="term" value="F:2,4-dienoyl-CoA reductase (NADPH) activity"/>
    <property type="evidence" value="ECO:0007669"/>
    <property type="project" value="InterPro"/>
</dbReference>
<dbReference type="Pfam" id="PF13561">
    <property type="entry name" value="adh_short_C2"/>
    <property type="match status" value="1"/>
</dbReference>
<dbReference type="PANTHER" id="PTHR43296:SF2">
    <property type="entry name" value="PEROXISOMAL 2,4-DIENOYL-COA REDUCTASE [(3E)-ENOYL-COA-PRODUCING]"/>
    <property type="match status" value="1"/>
</dbReference>
<comment type="caution">
    <text evidence="6">The sequence shown here is derived from an EMBL/GenBank/DDBJ whole genome shotgun (WGS) entry which is preliminary data.</text>
</comment>
<evidence type="ECO:0000256" key="1">
    <source>
        <dbReference type="ARBA" id="ARBA00022857"/>
    </source>
</evidence>
<dbReference type="SUPFAM" id="SSF51735">
    <property type="entry name" value="NAD(P)-binding Rossmann-fold domains"/>
    <property type="match status" value="1"/>
</dbReference>
<comment type="catalytic activity">
    <reaction evidence="4">
        <text>a (2E,4E)-dienoyl-CoA + NADPH + H(+) = a 4,5-saturated-(3E)-enoyl-CoA + NADP(+)</text>
        <dbReference type="Rhea" id="RHEA:45912"/>
        <dbReference type="ChEBI" id="CHEBI:15378"/>
        <dbReference type="ChEBI" id="CHEBI:57783"/>
        <dbReference type="ChEBI" id="CHEBI:58349"/>
        <dbReference type="ChEBI" id="CHEBI:85101"/>
        <dbReference type="ChEBI" id="CHEBI:85493"/>
        <dbReference type="EC" id="1.3.1.124"/>
    </reaction>
</comment>
<organism evidence="6 7">
    <name type="scientific">Meripilus lineatus</name>
    <dbReference type="NCBI Taxonomy" id="2056292"/>
    <lineage>
        <taxon>Eukaryota</taxon>
        <taxon>Fungi</taxon>
        <taxon>Dikarya</taxon>
        <taxon>Basidiomycota</taxon>
        <taxon>Agaricomycotina</taxon>
        <taxon>Agaricomycetes</taxon>
        <taxon>Polyporales</taxon>
        <taxon>Meripilaceae</taxon>
        <taxon>Meripilus</taxon>
    </lineage>
</organism>
<dbReference type="InterPro" id="IPR045017">
    <property type="entry name" value="DECR2-like"/>
</dbReference>
<keyword evidence="2" id="KW-0560">Oxidoreductase</keyword>
<keyword evidence="7" id="KW-1185">Reference proteome</keyword>
<dbReference type="EMBL" id="JANAWD010000455">
    <property type="protein sequence ID" value="KAJ3479211.1"/>
    <property type="molecule type" value="Genomic_DNA"/>
</dbReference>
<name>A0AAD5UXH6_9APHY</name>
<evidence type="ECO:0000256" key="2">
    <source>
        <dbReference type="ARBA" id="ARBA00023002"/>
    </source>
</evidence>
<dbReference type="PRINTS" id="PR00081">
    <property type="entry name" value="GDHRDH"/>
</dbReference>
<accession>A0AAD5UXH6</accession>
<comment type="catalytic activity">
    <reaction evidence="5">
        <text>a (2E,4Z)-dienoyl-CoA + NADPH + H(+) = a 4,5-saturated-(3E)-enoyl-CoA + NADP(+)</text>
        <dbReference type="Rhea" id="RHEA:61892"/>
        <dbReference type="ChEBI" id="CHEBI:15378"/>
        <dbReference type="ChEBI" id="CHEBI:57783"/>
        <dbReference type="ChEBI" id="CHEBI:58349"/>
        <dbReference type="ChEBI" id="CHEBI:85099"/>
        <dbReference type="ChEBI" id="CHEBI:85493"/>
        <dbReference type="EC" id="1.3.1.124"/>
    </reaction>
</comment>
<dbReference type="InterPro" id="IPR002347">
    <property type="entry name" value="SDR_fam"/>
</dbReference>
<keyword evidence="1" id="KW-0521">NADP</keyword>
<evidence type="ECO:0000313" key="7">
    <source>
        <dbReference type="Proteomes" id="UP001212997"/>
    </source>
</evidence>
<reference evidence="6" key="1">
    <citation type="submission" date="2022-07" db="EMBL/GenBank/DDBJ databases">
        <title>Genome Sequence of Physisporinus lineatus.</title>
        <authorList>
            <person name="Buettner E."/>
        </authorList>
    </citation>
    <scope>NUCLEOTIDE SEQUENCE</scope>
    <source>
        <strain evidence="6">VT162</strain>
    </source>
</reference>
<dbReference type="PANTHER" id="PTHR43296">
    <property type="entry name" value="PEROXISOMAL 2,4-DIENOYL-COA REDUCTASE"/>
    <property type="match status" value="1"/>
</dbReference>
<dbReference type="AlphaFoldDB" id="A0AAD5UXH6"/>